<reference evidence="1" key="2">
    <citation type="submission" date="2023-04" db="EMBL/GenBank/DDBJ databases">
        <authorList>
            <person name="Bu L."/>
            <person name="Lu L."/>
            <person name="Laidemitt M.R."/>
            <person name="Zhang S.M."/>
            <person name="Mutuku M."/>
            <person name="Mkoji G."/>
            <person name="Steinauer M."/>
            <person name="Loker E.S."/>
        </authorList>
    </citation>
    <scope>NUCLEOTIDE SEQUENCE</scope>
    <source>
        <strain evidence="1">KasaAsao</strain>
        <tissue evidence="1">Whole Snail</tissue>
    </source>
</reference>
<protein>
    <submittedName>
        <fullName evidence="1">Uncharacterized protein</fullName>
    </submittedName>
</protein>
<reference evidence="1" key="1">
    <citation type="journal article" date="2023" name="PLoS Negl. Trop. Dis.">
        <title>A genome sequence for Biomphalaria pfeifferi, the major vector snail for the human-infecting parasite Schistosoma mansoni.</title>
        <authorList>
            <person name="Bu L."/>
            <person name="Lu L."/>
            <person name="Laidemitt M.R."/>
            <person name="Zhang S.M."/>
            <person name="Mutuku M."/>
            <person name="Mkoji G."/>
            <person name="Steinauer M."/>
            <person name="Loker E.S."/>
        </authorList>
    </citation>
    <scope>NUCLEOTIDE SEQUENCE</scope>
    <source>
        <strain evidence="1">KasaAsao</strain>
    </source>
</reference>
<name>A0AAD8C499_BIOPF</name>
<accession>A0AAD8C499</accession>
<proteinExistence type="predicted"/>
<dbReference type="Proteomes" id="UP001233172">
    <property type="component" value="Unassembled WGS sequence"/>
</dbReference>
<dbReference type="AlphaFoldDB" id="A0AAD8C499"/>
<keyword evidence="2" id="KW-1185">Reference proteome</keyword>
<evidence type="ECO:0000313" key="1">
    <source>
        <dbReference type="EMBL" id="KAK0066221.1"/>
    </source>
</evidence>
<dbReference type="EMBL" id="JASAOG010000011">
    <property type="protein sequence ID" value="KAK0066221.1"/>
    <property type="molecule type" value="Genomic_DNA"/>
</dbReference>
<gene>
    <name evidence="1" type="ORF">Bpfe_004342</name>
</gene>
<organism evidence="1 2">
    <name type="scientific">Biomphalaria pfeifferi</name>
    <name type="common">Bloodfluke planorb</name>
    <name type="synonym">Freshwater snail</name>
    <dbReference type="NCBI Taxonomy" id="112525"/>
    <lineage>
        <taxon>Eukaryota</taxon>
        <taxon>Metazoa</taxon>
        <taxon>Spiralia</taxon>
        <taxon>Lophotrochozoa</taxon>
        <taxon>Mollusca</taxon>
        <taxon>Gastropoda</taxon>
        <taxon>Heterobranchia</taxon>
        <taxon>Euthyneura</taxon>
        <taxon>Panpulmonata</taxon>
        <taxon>Hygrophila</taxon>
        <taxon>Lymnaeoidea</taxon>
        <taxon>Planorbidae</taxon>
        <taxon>Biomphalaria</taxon>
    </lineage>
</organism>
<evidence type="ECO:0000313" key="2">
    <source>
        <dbReference type="Proteomes" id="UP001233172"/>
    </source>
</evidence>
<sequence length="89" mass="10098">MEHKYNMGRLGLTGAQYLHQTSHWVTPDIPLGHTRHPIGSHQTSHWVTPDIPMGHTRHPIGSHQTSHWVTPDILLCHTRHPIGSLVRSI</sequence>
<comment type="caution">
    <text evidence="1">The sequence shown here is derived from an EMBL/GenBank/DDBJ whole genome shotgun (WGS) entry which is preliminary data.</text>
</comment>